<accession>A0ABN9PWM3</accession>
<dbReference type="Proteomes" id="UP001189429">
    <property type="component" value="Unassembled WGS sequence"/>
</dbReference>
<evidence type="ECO:0000313" key="3">
    <source>
        <dbReference type="EMBL" id="CAK0797675.1"/>
    </source>
</evidence>
<feature type="domain" description="G" evidence="2">
    <location>
        <begin position="53"/>
        <end position="118"/>
    </location>
</feature>
<dbReference type="PRINTS" id="PR00326">
    <property type="entry name" value="GTP1OBG"/>
</dbReference>
<organism evidence="3 4">
    <name type="scientific">Prorocentrum cordatum</name>
    <dbReference type="NCBI Taxonomy" id="2364126"/>
    <lineage>
        <taxon>Eukaryota</taxon>
        <taxon>Sar</taxon>
        <taxon>Alveolata</taxon>
        <taxon>Dinophyceae</taxon>
        <taxon>Prorocentrales</taxon>
        <taxon>Prorocentraceae</taxon>
        <taxon>Prorocentrum</taxon>
    </lineage>
</organism>
<evidence type="ECO:0000256" key="1">
    <source>
        <dbReference type="SAM" id="MobiDB-lite"/>
    </source>
</evidence>
<dbReference type="EMBL" id="CAUYUJ010001792">
    <property type="protein sequence ID" value="CAK0797675.1"/>
    <property type="molecule type" value="Genomic_DNA"/>
</dbReference>
<dbReference type="InterPro" id="IPR027417">
    <property type="entry name" value="P-loop_NTPase"/>
</dbReference>
<dbReference type="Pfam" id="PF01926">
    <property type="entry name" value="MMR_HSR1"/>
    <property type="match status" value="1"/>
</dbReference>
<proteinExistence type="predicted"/>
<protein>
    <recommendedName>
        <fullName evidence="2">G domain-containing protein</fullName>
    </recommendedName>
</protein>
<dbReference type="InterPro" id="IPR006073">
    <property type="entry name" value="GTP-bd"/>
</dbReference>
<sequence length="139" mass="14745">MLRPTRRLARALAAGAGRPPVPARCGQARGFAMRLPMRNFYREPPEGLTPIPIAIVGRANVGKSTLFNRLQSGTRKKKTPVARTAIVSDRPGTTRDRKDAVAVFGGLLLRLTDTGGLETEARAPGGGGRDAGQSGQSEQ</sequence>
<dbReference type="PANTHER" id="PTHR43834:SF6">
    <property type="entry name" value="GTPASE DER"/>
    <property type="match status" value="1"/>
</dbReference>
<feature type="region of interest" description="Disordered" evidence="1">
    <location>
        <begin position="115"/>
        <end position="139"/>
    </location>
</feature>
<gene>
    <name evidence="3" type="ORF">PCOR1329_LOCUS6686</name>
</gene>
<reference evidence="3" key="1">
    <citation type="submission" date="2023-10" db="EMBL/GenBank/DDBJ databases">
        <authorList>
            <person name="Chen Y."/>
            <person name="Shah S."/>
            <person name="Dougan E. K."/>
            <person name="Thang M."/>
            <person name="Chan C."/>
        </authorList>
    </citation>
    <scope>NUCLEOTIDE SEQUENCE [LARGE SCALE GENOMIC DNA]</scope>
</reference>
<dbReference type="SUPFAM" id="SSF52540">
    <property type="entry name" value="P-loop containing nucleoside triphosphate hydrolases"/>
    <property type="match status" value="1"/>
</dbReference>
<dbReference type="Gene3D" id="3.40.50.300">
    <property type="entry name" value="P-loop containing nucleotide triphosphate hydrolases"/>
    <property type="match status" value="1"/>
</dbReference>
<evidence type="ECO:0000259" key="2">
    <source>
        <dbReference type="Pfam" id="PF01926"/>
    </source>
</evidence>
<comment type="caution">
    <text evidence="3">The sequence shown here is derived from an EMBL/GenBank/DDBJ whole genome shotgun (WGS) entry which is preliminary data.</text>
</comment>
<evidence type="ECO:0000313" key="4">
    <source>
        <dbReference type="Proteomes" id="UP001189429"/>
    </source>
</evidence>
<dbReference type="PANTHER" id="PTHR43834">
    <property type="entry name" value="GTPASE DER"/>
    <property type="match status" value="1"/>
</dbReference>
<name>A0ABN9PWM3_9DINO</name>
<keyword evidence="4" id="KW-1185">Reference proteome</keyword>